<organism evidence="5 6">
    <name type="scientific">Halobellus limi</name>
    <dbReference type="NCBI Taxonomy" id="699433"/>
    <lineage>
        <taxon>Archaea</taxon>
        <taxon>Methanobacteriati</taxon>
        <taxon>Methanobacteriota</taxon>
        <taxon>Stenosarchaea group</taxon>
        <taxon>Halobacteria</taxon>
        <taxon>Halobacteriales</taxon>
        <taxon>Haloferacaceae</taxon>
        <taxon>Halobellus</taxon>
    </lineage>
</organism>
<dbReference type="InterPro" id="IPR006311">
    <property type="entry name" value="TAT_signal"/>
</dbReference>
<gene>
    <name evidence="4" type="ORF">DV707_07815</name>
    <name evidence="5" type="ORF">SAMN04488133_2305</name>
</gene>
<evidence type="ECO:0000313" key="7">
    <source>
        <dbReference type="Proteomes" id="UP000296733"/>
    </source>
</evidence>
<comment type="similarity">
    <text evidence="2">Belongs to the bacterial solute-binding protein SsuA/TauA family.</text>
</comment>
<evidence type="ECO:0000256" key="3">
    <source>
        <dbReference type="ARBA" id="ARBA00022729"/>
    </source>
</evidence>
<evidence type="ECO:0000256" key="1">
    <source>
        <dbReference type="ARBA" id="ARBA00004418"/>
    </source>
</evidence>
<dbReference type="Proteomes" id="UP000236740">
    <property type="component" value="Unassembled WGS sequence"/>
</dbReference>
<sequence>MMSFDSIRRRSFLKTGAAASTIGLTGLAGCSSITGGGTPELGLAFTVPVENFGSLFAIEELQDQVSNLGSEYELSVSRNESTPDSLNAMAAGEVDMALLTTVSYASAVRQEAVPGNISMIATDFWDAHPEWYGFTIFSGPDSDITEIADLEGANVGVNAQGTGTHAVLEKGIRQADLEFGTDAEIVELPFPTFVSAINDGRIDAGIFPALFAVAARAEGFTEVYKSQDLWDEAYPFAYTVASNNSLDENGDAIAAFGEDLDELVEYCYDNRSEVVSLAAEHFELPEQVVDGFFLTNNDYYRQDITIDIDRLQFAIDELVELGFVEESFDVGEYATNEYVPSN</sequence>
<dbReference type="PANTHER" id="PTHR30024:SF47">
    <property type="entry name" value="TAURINE-BINDING PERIPLASMIC PROTEIN"/>
    <property type="match status" value="1"/>
</dbReference>
<dbReference type="SUPFAM" id="SSF53850">
    <property type="entry name" value="Periplasmic binding protein-like II"/>
    <property type="match status" value="1"/>
</dbReference>
<dbReference type="Pfam" id="PF12974">
    <property type="entry name" value="Phosphonate-bd"/>
    <property type="match status" value="1"/>
</dbReference>
<dbReference type="KEGG" id="hlm:DV707_07815"/>
<dbReference type="EMBL" id="CP031311">
    <property type="protein sequence ID" value="QCC47569.1"/>
    <property type="molecule type" value="Genomic_DNA"/>
</dbReference>
<dbReference type="PANTHER" id="PTHR30024">
    <property type="entry name" value="ALIPHATIC SULFONATES-BINDING PROTEIN-RELATED"/>
    <property type="match status" value="1"/>
</dbReference>
<evidence type="ECO:0000256" key="2">
    <source>
        <dbReference type="ARBA" id="ARBA00010742"/>
    </source>
</evidence>
<evidence type="ECO:0000313" key="6">
    <source>
        <dbReference type="Proteomes" id="UP000236740"/>
    </source>
</evidence>
<keyword evidence="3" id="KW-0732">Signal</keyword>
<name>A0A1H6AHJ8_9EURY</name>
<dbReference type="EMBL" id="FNVN01000003">
    <property type="protein sequence ID" value="SEG47485.1"/>
    <property type="molecule type" value="Genomic_DNA"/>
</dbReference>
<evidence type="ECO:0000313" key="4">
    <source>
        <dbReference type="EMBL" id="QCC47569.1"/>
    </source>
</evidence>
<dbReference type="Gene3D" id="3.40.190.10">
    <property type="entry name" value="Periplasmic binding protein-like II"/>
    <property type="match status" value="2"/>
</dbReference>
<reference evidence="5 6" key="1">
    <citation type="submission" date="2016-10" db="EMBL/GenBank/DDBJ databases">
        <authorList>
            <person name="de Groot N.N."/>
        </authorList>
    </citation>
    <scope>NUCLEOTIDE SEQUENCE [LARGE SCALE GENOMIC DNA]</scope>
    <source>
        <strain evidence="5 6">CGMCC 1.10331</strain>
    </source>
</reference>
<proteinExistence type="inferred from homology"/>
<keyword evidence="6" id="KW-1185">Reference proteome</keyword>
<comment type="subcellular location">
    <subcellularLocation>
        <location evidence="1">Periplasm</location>
    </subcellularLocation>
</comment>
<evidence type="ECO:0000313" key="5">
    <source>
        <dbReference type="EMBL" id="SEG47485.1"/>
    </source>
</evidence>
<dbReference type="PROSITE" id="PS51318">
    <property type="entry name" value="TAT"/>
    <property type="match status" value="1"/>
</dbReference>
<accession>A0A1H6AHJ8</accession>
<dbReference type="Proteomes" id="UP000296733">
    <property type="component" value="Chromosome"/>
</dbReference>
<reference evidence="4 7" key="2">
    <citation type="journal article" date="2019" name="Nat. Commun.">
        <title>A new type of DNA phosphorothioation-based antiviral system in archaea.</title>
        <authorList>
            <person name="Xiong L."/>
            <person name="Liu S."/>
            <person name="Chen S."/>
            <person name="Xiao Y."/>
            <person name="Zhu B."/>
            <person name="Gao Y."/>
            <person name="Zhang Y."/>
            <person name="Chen B."/>
            <person name="Luo J."/>
            <person name="Deng Z."/>
            <person name="Chen X."/>
            <person name="Wang L."/>
            <person name="Chen S."/>
        </authorList>
    </citation>
    <scope>NUCLEOTIDE SEQUENCE [LARGE SCALE GENOMIC DNA]</scope>
    <source>
        <strain evidence="4 7">CGMCC 1.10331</strain>
    </source>
</reference>
<protein>
    <submittedName>
        <fullName evidence="4">ABC transporter substrate-binding protein</fullName>
    </submittedName>
    <submittedName>
        <fullName evidence="5">NitT/TauT family transport system substrate-binding protein</fullName>
    </submittedName>
</protein>
<dbReference type="AlphaFoldDB" id="A0A1H6AHJ8"/>
<dbReference type="GO" id="GO:0042597">
    <property type="term" value="C:periplasmic space"/>
    <property type="evidence" value="ECO:0007669"/>
    <property type="project" value="UniProtKB-SubCell"/>
</dbReference>